<dbReference type="PANTHER" id="PTHR43667:SF2">
    <property type="entry name" value="FATTY ACID C-METHYL TRANSFERASE"/>
    <property type="match status" value="1"/>
</dbReference>
<gene>
    <name evidence="2" type="ORF">J0M35_03005</name>
</gene>
<dbReference type="Gene3D" id="3.40.50.150">
    <property type="entry name" value="Vaccinia Virus protein VP39"/>
    <property type="match status" value="1"/>
</dbReference>
<dbReference type="CDD" id="cd02440">
    <property type="entry name" value="AdoMet_MTases"/>
    <property type="match status" value="1"/>
</dbReference>
<accession>A0A8J7TK04</accession>
<keyword evidence="2" id="KW-0808">Transferase</keyword>
<proteinExistence type="predicted"/>
<keyword evidence="2" id="KW-0489">Methyltransferase</keyword>
<dbReference type="InterPro" id="IPR029063">
    <property type="entry name" value="SAM-dependent_MTases_sf"/>
</dbReference>
<dbReference type="EMBL" id="JAFLCK010000003">
    <property type="protein sequence ID" value="MBN8659305.1"/>
    <property type="molecule type" value="Genomic_DNA"/>
</dbReference>
<dbReference type="GO" id="GO:0032259">
    <property type="term" value="P:methylation"/>
    <property type="evidence" value="ECO:0007669"/>
    <property type="project" value="UniProtKB-KW"/>
</dbReference>
<evidence type="ECO:0000256" key="1">
    <source>
        <dbReference type="SAM" id="MobiDB-lite"/>
    </source>
</evidence>
<feature type="region of interest" description="Disordered" evidence="1">
    <location>
        <begin position="1"/>
        <end position="20"/>
    </location>
</feature>
<dbReference type="Pfam" id="PF02353">
    <property type="entry name" value="CMAS"/>
    <property type="match status" value="1"/>
</dbReference>
<dbReference type="AlphaFoldDB" id="A0A8J7TK04"/>
<protein>
    <submittedName>
        <fullName evidence="2">Class I SAM-dependent methyltransferase</fullName>
    </submittedName>
</protein>
<sequence length="462" mass="52672">MGEESMTASMEKKGSKQSNSSLSGFAAVVSGLLERLPYGKLTLYQPDGEKLVYGREHSVHGKEHPRGRYVEAQIKVLDNNFFSRVVMFGHIGFAESFMDGEWQTDDVASVVAWFLLNLSDNPLLEGTGNKSILVNALGALNQLLHLFKFNNKDNSRKNISYHYDLSNDLFELFLDETMTYSSARFSDDWLLSLKDAQISKYEALCRKLKLKEGDSLLEIGCGWGGFAQYAVSKYRIKYTGITISKEQLAYAEKAFEKLPELSGLFEFKLIDYRDMKRAMKPEGYDKIVSIEMIEAVGDEYYDAYFAKIDELLAEDGLAAIQMITCPDNRYDLIRKNTDFIQKHIFPGSLLPCLHRISKATSLTRLSLFEVEDLGNSYAKTLFTWQERFEAQLKKVGELGFDQVFVRKWRYYLSYCAAAFAMRNISVVQAVYSRPNNLNLCHSSFLERFAAPKNFESIGEVII</sequence>
<name>A0A8J7TK04_9BACT</name>
<evidence type="ECO:0000313" key="3">
    <source>
        <dbReference type="Proteomes" id="UP000664277"/>
    </source>
</evidence>
<dbReference type="InterPro" id="IPR050723">
    <property type="entry name" value="CFA/CMAS"/>
</dbReference>
<evidence type="ECO:0000313" key="2">
    <source>
        <dbReference type="EMBL" id="MBN8659305.1"/>
    </source>
</evidence>
<comment type="caution">
    <text evidence="2">The sequence shown here is derived from an EMBL/GenBank/DDBJ whole genome shotgun (WGS) entry which is preliminary data.</text>
</comment>
<reference evidence="2" key="1">
    <citation type="submission" date="2021-02" db="EMBL/GenBank/DDBJ databases">
        <title>Genome-Resolved Metagenomics of a Microbial Community Performing Photosynthetic Biological Nutrient Removal.</title>
        <authorList>
            <person name="Mcdaniel E.A."/>
        </authorList>
    </citation>
    <scope>NUCLEOTIDE SEQUENCE</scope>
    <source>
        <strain evidence="2">UWPOB_OBS1</strain>
    </source>
</reference>
<organism evidence="2 3">
    <name type="scientific">Candidatus Obscuribacter phosphatis</name>
    <dbReference type="NCBI Taxonomy" id="1906157"/>
    <lineage>
        <taxon>Bacteria</taxon>
        <taxon>Bacillati</taxon>
        <taxon>Candidatus Melainabacteria</taxon>
        <taxon>Candidatus Obscuribacterales</taxon>
        <taxon>Candidatus Obscuribacteraceae</taxon>
        <taxon>Candidatus Obscuribacter</taxon>
    </lineage>
</organism>
<dbReference type="SUPFAM" id="SSF53335">
    <property type="entry name" value="S-adenosyl-L-methionine-dependent methyltransferases"/>
    <property type="match status" value="1"/>
</dbReference>
<dbReference type="PANTHER" id="PTHR43667">
    <property type="entry name" value="CYCLOPROPANE-FATTY-ACYL-PHOSPHOLIPID SYNTHASE"/>
    <property type="match status" value="1"/>
</dbReference>
<dbReference type="GO" id="GO:0008168">
    <property type="term" value="F:methyltransferase activity"/>
    <property type="evidence" value="ECO:0007669"/>
    <property type="project" value="UniProtKB-KW"/>
</dbReference>
<dbReference type="Proteomes" id="UP000664277">
    <property type="component" value="Unassembled WGS sequence"/>
</dbReference>